<keyword evidence="3" id="KW-0274">FAD</keyword>
<comment type="cofactor">
    <cofactor evidence="1">
        <name>FAD</name>
        <dbReference type="ChEBI" id="CHEBI:57692"/>
    </cofactor>
</comment>
<protein>
    <submittedName>
        <fullName evidence="5 6">FAD-dependent oxidoreductase</fullName>
    </submittedName>
</protein>
<dbReference type="GO" id="GO:0016491">
    <property type="term" value="F:oxidoreductase activity"/>
    <property type="evidence" value="ECO:0007669"/>
    <property type="project" value="InterPro"/>
</dbReference>
<dbReference type="EMBL" id="JAKNGE010000056">
    <property type="protein sequence ID" value="MCG4749223.1"/>
    <property type="molecule type" value="Genomic_DNA"/>
</dbReference>
<keyword evidence="7" id="KW-1185">Reference proteome</keyword>
<reference evidence="6" key="2">
    <citation type="submission" date="2020-02" db="EMBL/GenBank/DDBJ databases">
        <authorList>
            <person name="Littmann E."/>
            <person name="Sorbara M."/>
        </authorList>
    </citation>
    <scope>NUCLEOTIDE SEQUENCE</scope>
    <source>
        <strain evidence="6">MSK.1.17</strain>
    </source>
</reference>
<evidence type="ECO:0000313" key="8">
    <source>
        <dbReference type="Proteomes" id="UP001299608"/>
    </source>
</evidence>
<evidence type="ECO:0000256" key="3">
    <source>
        <dbReference type="ARBA" id="ARBA00022827"/>
    </source>
</evidence>
<comment type="caution">
    <text evidence="5">The sequence shown here is derived from an EMBL/GenBank/DDBJ whole genome shotgun (WGS) entry which is preliminary data.</text>
</comment>
<accession>A0AAX1SBE5</accession>
<proteinExistence type="predicted"/>
<reference evidence="5" key="3">
    <citation type="submission" date="2022-01" db="EMBL/GenBank/DDBJ databases">
        <title>Collection of gut derived symbiotic bacterial strains cultured from healthy donors.</title>
        <authorList>
            <person name="Lin H."/>
            <person name="Kohout C."/>
            <person name="Waligurski E."/>
            <person name="Pamer E.G."/>
        </authorList>
    </citation>
    <scope>NUCLEOTIDE SEQUENCE</scope>
    <source>
        <strain evidence="5">DFI.6.55</strain>
    </source>
</reference>
<dbReference type="SUPFAM" id="SSF51905">
    <property type="entry name" value="FAD/NAD(P)-binding domain"/>
    <property type="match status" value="1"/>
</dbReference>
<feature type="domain" description="FAD/NAD(P)-binding" evidence="4">
    <location>
        <begin position="3"/>
        <end position="301"/>
    </location>
</feature>
<dbReference type="InterPro" id="IPR023753">
    <property type="entry name" value="FAD/NAD-binding_dom"/>
</dbReference>
<dbReference type="Pfam" id="PF07992">
    <property type="entry name" value="Pyr_redox_2"/>
    <property type="match status" value="1"/>
</dbReference>
<dbReference type="AlphaFoldDB" id="A0AAX1SBE5"/>
<dbReference type="PRINTS" id="PR00469">
    <property type="entry name" value="PNDRDTASEII"/>
</dbReference>
<dbReference type="RefSeq" id="WP_117563453.1">
    <property type="nucleotide sequence ID" value="NZ_JAAITT010000071.1"/>
</dbReference>
<dbReference type="InterPro" id="IPR036188">
    <property type="entry name" value="FAD/NAD-bd_sf"/>
</dbReference>
<dbReference type="PANTHER" id="PTHR43429">
    <property type="entry name" value="PYRIDINE NUCLEOTIDE-DISULFIDE OXIDOREDUCTASE DOMAIN-CONTAINING"/>
    <property type="match status" value="1"/>
</dbReference>
<dbReference type="Proteomes" id="UP000669239">
    <property type="component" value="Unassembled WGS sequence"/>
</dbReference>
<reference evidence="6 7" key="1">
    <citation type="journal article" date="2020" name="Cell Host Microbe">
        <title>Functional and Genomic Variation between Human-Derived Isolates of Lachnospiraceae Reveals Inter- and Intra-Species Diversity.</title>
        <authorList>
            <person name="Sorbara M.T."/>
            <person name="Littmann E.R."/>
            <person name="Fontana E."/>
            <person name="Moody T.U."/>
            <person name="Kohout C.E."/>
            <person name="Gjonbalaj M."/>
            <person name="Eaton V."/>
            <person name="Seok R."/>
            <person name="Leiner I.M."/>
            <person name="Pamer E.G."/>
        </authorList>
    </citation>
    <scope>NUCLEOTIDE SEQUENCE [LARGE SCALE GENOMIC DNA]</scope>
    <source>
        <strain evidence="6 7">MSK.1.17</strain>
    </source>
</reference>
<dbReference type="EMBL" id="JAAITT010000071">
    <property type="protein sequence ID" value="NSJ52414.1"/>
    <property type="molecule type" value="Genomic_DNA"/>
</dbReference>
<dbReference type="PRINTS" id="PR00368">
    <property type="entry name" value="FADPNR"/>
</dbReference>
<evidence type="ECO:0000313" key="7">
    <source>
        <dbReference type="Proteomes" id="UP000669239"/>
    </source>
</evidence>
<dbReference type="PANTHER" id="PTHR43429:SF3">
    <property type="entry name" value="NITRITE REDUCTASE [NAD(P)H]"/>
    <property type="match status" value="1"/>
</dbReference>
<dbReference type="Proteomes" id="UP001299608">
    <property type="component" value="Unassembled WGS sequence"/>
</dbReference>
<evidence type="ECO:0000259" key="4">
    <source>
        <dbReference type="Pfam" id="PF07992"/>
    </source>
</evidence>
<evidence type="ECO:0000256" key="2">
    <source>
        <dbReference type="ARBA" id="ARBA00022630"/>
    </source>
</evidence>
<evidence type="ECO:0000256" key="1">
    <source>
        <dbReference type="ARBA" id="ARBA00001974"/>
    </source>
</evidence>
<evidence type="ECO:0000313" key="6">
    <source>
        <dbReference type="EMBL" id="NSJ52414.1"/>
    </source>
</evidence>
<sequence>MERCAIIGFGCAGYHGAKALRTYGYTGEIHVFTEDSEAPVNPMLTTYVAGGKLDAEDGFPFGRLEEIAGELDLKVHVGKVRKVCSDEMAVETEDGRSIRFDKILIATGADAFVPDMEGRDNENVFVMRTRKDSRMLRDRLEGPKAETAMVVGASMAGIKVAEILADRGIHCILNDSAPHIFPLAALEPVAQEIEQRISSRGIQLVFGAGIRRVMERGKGIAVELTDDRVFDCDFLVLCIGTRAATAILDSKIQVNRGILVDETMETSVKGIYAAGDCAEGKNLQTGQPQLIGLWANAACQGRCAGSNMAGMQAEYEGNIIHNITHFMDMDFVSLGDRGTAGEQVVFKNPNKDLMIAAVVKDGACSCINVLGNHENTGIIKSAFMKQMRGSDESLDLFMEEKLRRQGVDPAFIRILGGARNG</sequence>
<keyword evidence="2" id="KW-0285">Flavoprotein</keyword>
<dbReference type="InterPro" id="IPR050260">
    <property type="entry name" value="FAD-bd_OxRdtase"/>
</dbReference>
<gene>
    <name evidence="6" type="ORF">G5B36_27575</name>
    <name evidence="5" type="ORF">L0N08_27830</name>
</gene>
<evidence type="ECO:0000313" key="5">
    <source>
        <dbReference type="EMBL" id="MCG4749223.1"/>
    </source>
</evidence>
<organism evidence="5 8">
    <name type="scientific">Enterocloster aldenensis</name>
    <dbReference type="NCBI Taxonomy" id="358742"/>
    <lineage>
        <taxon>Bacteria</taxon>
        <taxon>Bacillati</taxon>
        <taxon>Bacillota</taxon>
        <taxon>Clostridia</taxon>
        <taxon>Lachnospirales</taxon>
        <taxon>Lachnospiraceae</taxon>
        <taxon>Enterocloster</taxon>
    </lineage>
</organism>
<dbReference type="Gene3D" id="3.50.50.60">
    <property type="entry name" value="FAD/NAD(P)-binding domain"/>
    <property type="match status" value="2"/>
</dbReference>
<name>A0AAX1SBE5_9FIRM</name>